<evidence type="ECO:0000313" key="7">
    <source>
        <dbReference type="EMBL" id="KAL1650822.1"/>
    </source>
</evidence>
<feature type="compositionally biased region" description="Polar residues" evidence="3">
    <location>
        <begin position="961"/>
        <end position="977"/>
    </location>
</feature>
<dbReference type="Pfam" id="PF02518">
    <property type="entry name" value="HATPase_c"/>
    <property type="match status" value="1"/>
</dbReference>
<dbReference type="Proteomes" id="UP001521184">
    <property type="component" value="Unassembled WGS sequence"/>
</dbReference>
<dbReference type="InterPro" id="IPR050956">
    <property type="entry name" value="2C_system_His_kinase"/>
</dbReference>
<dbReference type="InterPro" id="IPR000014">
    <property type="entry name" value="PAS"/>
</dbReference>
<evidence type="ECO:0000259" key="5">
    <source>
        <dbReference type="PROSITE" id="PS50110"/>
    </source>
</evidence>
<dbReference type="InterPro" id="IPR004358">
    <property type="entry name" value="Sig_transdc_His_kin-like_C"/>
</dbReference>
<dbReference type="Pfam" id="PF00072">
    <property type="entry name" value="Response_reg"/>
    <property type="match status" value="1"/>
</dbReference>
<dbReference type="Gene3D" id="3.40.50.2300">
    <property type="match status" value="1"/>
</dbReference>
<dbReference type="SUPFAM" id="SSF52172">
    <property type="entry name" value="CheY-like"/>
    <property type="match status" value="1"/>
</dbReference>
<sequence>MRPSSCGGEACDGLSLLTSFLDNDDRPTFILDAHDGSRSILSYQNDALRDYLSRLSAADTTQNIGDHFHDWASSFDASAEPAERTGVASNISFGNRNWTSRLLHRRWRVVFATAVDDSAGLAHRPVRSYDGADKLGWEPGPSFPGTSAEELEEKAGLNDSSSCEDYGAEPDKSNAPPASTSLSLRRLDWIKDPPKDLPPYHRFLLGHDWASTPLGPIRGWPDLLRQTAVTILSSPDPRLLLWGRDMCLVYNEACLALIGQNHPKALGRGPAYVFSELWKPLKSIINLAMQQGKATRVQDLQLSINRDKGFGLEETYYSDGTAIGALDEFVETTNQVIGERRMNTLITLGEKASSAKDIEELWNLITTSLEPNSHDVTYALLYSVRVDDQKTDHESEDLDDSKCKSCFLESTVGVPDDHPAAVPHFRLTEGDESFSIPFRRAWTSAKPVLLRADDGTLTDPLADLRVEGRGFSQLSTTAIVLPIPPLSGTSVRGFLVMGMNPRRPYDEDYQIFIRLLNDRLVKAVASIFLPAEQRRSRRMIEENNSRHDKFSSELERRRQEAESGEATFTALAECAPIGCVVFQLNGQPLWMNEAYLDLSGLKREDFGGDPHRWSSTVIPEDREYVEEQWEKLVQGVDLRPFEFRVRRPWHLPGSTDEKDRMEHSWVLANAFLKYDEAGNPQRILAWLTDISHQKWSQQLQAQRLEDVLETKRQSENFIDMTLSKLDSKLLVICPDLVQPVTLVERAIKMYEAELALAEIKLSLSIHQSYDDLAIDLVYLDPSRFLQVLINLLTNAIKFTRDRDKRAITIFLSGSLRQPSSGHENLAYIPRRSARPEHNHPDDGCQGEEIFLQLAVEDTGKGLSEDEMKLLFHRFSQASPKTYGEYGGSGLGLFISRELTELQDGQIGVASQAGRGSTFAFYIKARRGPSEPSEGSPPPSPLDTLRIPPLRRPSSRRRALSNDSNQAEMMPLTSPSDPSWNYSEVEMRNVAPSQPIEAHSKTRYPHLKVLIVEDNLINQRVLAKQLRHAGCSIHIANHGLEALDVLARSTFSASSSSAEALVDISVCLMDLEMPVMDGLSCVKRIRALQGDGSLAGHVPVIAVTANARSEQISAALDAGMDLVITKPFRIPELLPQMDALLGRMAERKREQQQGEGEGEGGNGEGGEDGGDGSKVDSAG</sequence>
<gene>
    <name evidence="7" type="ORF">SLS58_000941</name>
</gene>
<feature type="domain" description="Histidine kinase" evidence="4">
    <location>
        <begin position="672"/>
        <end position="926"/>
    </location>
</feature>
<dbReference type="Pfam" id="PF26131">
    <property type="entry name" value="PAS-like"/>
    <property type="match status" value="1"/>
</dbReference>
<dbReference type="SMART" id="SM00387">
    <property type="entry name" value="HATPase_c"/>
    <property type="match status" value="1"/>
</dbReference>
<dbReference type="CDD" id="cd00130">
    <property type="entry name" value="PAS"/>
    <property type="match status" value="1"/>
</dbReference>
<dbReference type="InterPro" id="IPR013655">
    <property type="entry name" value="PAS_fold_3"/>
</dbReference>
<evidence type="ECO:0000259" key="4">
    <source>
        <dbReference type="PROSITE" id="PS50109"/>
    </source>
</evidence>
<feature type="region of interest" description="Disordered" evidence="3">
    <location>
        <begin position="1144"/>
        <end position="1178"/>
    </location>
</feature>
<feature type="domain" description="PAS" evidence="6">
    <location>
        <begin position="564"/>
        <end position="636"/>
    </location>
</feature>
<dbReference type="SUPFAM" id="SSF55785">
    <property type="entry name" value="PYP-like sensor domain (PAS domain)"/>
    <property type="match status" value="1"/>
</dbReference>
<dbReference type="InterPro" id="IPR036890">
    <property type="entry name" value="HATPase_C_sf"/>
</dbReference>
<dbReference type="PROSITE" id="PS50109">
    <property type="entry name" value="HIS_KIN"/>
    <property type="match status" value="1"/>
</dbReference>
<proteinExistence type="predicted"/>
<dbReference type="InterPro" id="IPR003594">
    <property type="entry name" value="HATPase_dom"/>
</dbReference>
<dbReference type="PROSITE" id="PS50110">
    <property type="entry name" value="RESPONSE_REGULATORY"/>
    <property type="match status" value="1"/>
</dbReference>
<dbReference type="Gene3D" id="3.30.450.20">
    <property type="entry name" value="PAS domain"/>
    <property type="match status" value="2"/>
</dbReference>
<dbReference type="InterPro" id="IPR035965">
    <property type="entry name" value="PAS-like_dom_sf"/>
</dbReference>
<keyword evidence="8" id="KW-1185">Reference proteome</keyword>
<dbReference type="PANTHER" id="PTHR43719">
    <property type="entry name" value="TWO-COMPONENT HISTIDINE KINASE"/>
    <property type="match status" value="1"/>
</dbReference>
<comment type="caution">
    <text evidence="7">The sequence shown here is derived from an EMBL/GenBank/DDBJ whole genome shotgun (WGS) entry which is preliminary data.</text>
</comment>
<dbReference type="EMBL" id="JAKEKT020000003">
    <property type="protein sequence ID" value="KAL1650822.1"/>
    <property type="molecule type" value="Genomic_DNA"/>
</dbReference>
<dbReference type="InterPro" id="IPR001789">
    <property type="entry name" value="Sig_transdc_resp-reg_receiver"/>
</dbReference>
<dbReference type="SMART" id="SM00448">
    <property type="entry name" value="REC"/>
    <property type="match status" value="1"/>
</dbReference>
<dbReference type="InterPro" id="IPR058846">
    <property type="entry name" value="PAS-like"/>
</dbReference>
<feature type="region of interest" description="Disordered" evidence="3">
    <location>
        <begin position="539"/>
        <end position="558"/>
    </location>
</feature>
<feature type="region of interest" description="Disordered" evidence="3">
    <location>
        <begin position="925"/>
        <end position="977"/>
    </location>
</feature>
<dbReference type="PANTHER" id="PTHR43719:SF30">
    <property type="entry name" value="TWO-COMPONENT SYSTEM RESPONSE REGULATOR"/>
    <property type="match status" value="1"/>
</dbReference>
<dbReference type="CDD" id="cd17546">
    <property type="entry name" value="REC_hyHK_CKI1_RcsC-like"/>
    <property type="match status" value="1"/>
</dbReference>
<feature type="domain" description="Response regulatory" evidence="5">
    <location>
        <begin position="1007"/>
        <end position="1140"/>
    </location>
</feature>
<dbReference type="SUPFAM" id="SSF55874">
    <property type="entry name" value="ATPase domain of HSP90 chaperone/DNA topoisomerase II/histidine kinase"/>
    <property type="match status" value="1"/>
</dbReference>
<evidence type="ECO:0000256" key="1">
    <source>
        <dbReference type="ARBA" id="ARBA00022553"/>
    </source>
</evidence>
<dbReference type="Gene3D" id="3.30.565.10">
    <property type="entry name" value="Histidine kinase-like ATPase, C-terminal domain"/>
    <property type="match status" value="1"/>
</dbReference>
<feature type="modified residue" description="4-aspartylphosphate" evidence="2">
    <location>
        <position position="1069"/>
    </location>
</feature>
<evidence type="ECO:0000256" key="3">
    <source>
        <dbReference type="SAM" id="MobiDB-lite"/>
    </source>
</evidence>
<protein>
    <recommendedName>
        <fullName evidence="9">Histidine kinase</fullName>
    </recommendedName>
</protein>
<evidence type="ECO:0008006" key="9">
    <source>
        <dbReference type="Google" id="ProtNLM"/>
    </source>
</evidence>
<accession>A0ABR3U3E4</accession>
<dbReference type="Pfam" id="PF08447">
    <property type="entry name" value="PAS_3"/>
    <property type="match status" value="1"/>
</dbReference>
<name>A0ABR3U3E4_9PEZI</name>
<reference evidence="7 8" key="1">
    <citation type="journal article" date="2023" name="Plant Dis.">
        <title>First Report of Diplodia intermedia Causing Canker and Dieback Diseases on Apple Trees in Canada.</title>
        <authorList>
            <person name="Ellouze W."/>
            <person name="Ilyukhin E."/>
            <person name="Sulman M."/>
            <person name="Ali S."/>
        </authorList>
    </citation>
    <scope>NUCLEOTIDE SEQUENCE [LARGE SCALE GENOMIC DNA]</scope>
    <source>
        <strain evidence="7 8">M45-28</strain>
    </source>
</reference>
<dbReference type="PROSITE" id="PS50112">
    <property type="entry name" value="PAS"/>
    <property type="match status" value="1"/>
</dbReference>
<evidence type="ECO:0000256" key="2">
    <source>
        <dbReference type="PROSITE-ProRule" id="PRU00169"/>
    </source>
</evidence>
<dbReference type="SMART" id="SM00091">
    <property type="entry name" value="PAS"/>
    <property type="match status" value="3"/>
</dbReference>
<dbReference type="InterPro" id="IPR011006">
    <property type="entry name" value="CheY-like_superfamily"/>
</dbReference>
<organism evidence="7 8">
    <name type="scientific">Diplodia intermedia</name>
    <dbReference type="NCBI Taxonomy" id="856260"/>
    <lineage>
        <taxon>Eukaryota</taxon>
        <taxon>Fungi</taxon>
        <taxon>Dikarya</taxon>
        <taxon>Ascomycota</taxon>
        <taxon>Pezizomycotina</taxon>
        <taxon>Dothideomycetes</taxon>
        <taxon>Dothideomycetes incertae sedis</taxon>
        <taxon>Botryosphaeriales</taxon>
        <taxon>Botryosphaeriaceae</taxon>
        <taxon>Diplodia</taxon>
    </lineage>
</organism>
<evidence type="ECO:0000313" key="8">
    <source>
        <dbReference type="Proteomes" id="UP001521184"/>
    </source>
</evidence>
<feature type="region of interest" description="Disordered" evidence="3">
    <location>
        <begin position="130"/>
        <end position="179"/>
    </location>
</feature>
<keyword evidence="1 2" id="KW-0597">Phosphoprotein</keyword>
<dbReference type="PRINTS" id="PR00344">
    <property type="entry name" value="BCTRLSENSOR"/>
</dbReference>
<evidence type="ECO:0000259" key="6">
    <source>
        <dbReference type="PROSITE" id="PS50112"/>
    </source>
</evidence>
<dbReference type="InterPro" id="IPR005467">
    <property type="entry name" value="His_kinase_dom"/>
</dbReference>